<evidence type="ECO:0000256" key="2">
    <source>
        <dbReference type="SAM" id="MobiDB-lite"/>
    </source>
</evidence>
<sequence length="178" mass="19434">MSIRAIEHIGITVPDIEQATEFFSEALGAEKIYDMLDEPLAGPAVEAGLGIPEGATIEAIRMMRLGEGPNLELFSYSGTAQRQAVRPSDYGIQHFCVYVDDIYAAAARLESAGGTLLSQPNDLPGGDAGSGNRYLYARTPWGSTMELVTYPSSQAYEPSTEVRRWRPARASDHRHQMP</sequence>
<comment type="caution">
    <text evidence="4">The sequence shown here is derived from an EMBL/GenBank/DDBJ whole genome shotgun (WGS) entry which is preliminary data.</text>
</comment>
<dbReference type="PANTHER" id="PTHR43048:SF6">
    <property type="entry name" value="BLR8189 PROTEIN"/>
    <property type="match status" value="1"/>
</dbReference>
<dbReference type="GO" id="GO:0046491">
    <property type="term" value="P:L-methylmalonyl-CoA metabolic process"/>
    <property type="evidence" value="ECO:0007669"/>
    <property type="project" value="TreeGrafter"/>
</dbReference>
<organism evidence="4 5">
    <name type="scientific">Nesterenkonia cremea</name>
    <dbReference type="NCBI Taxonomy" id="1882340"/>
    <lineage>
        <taxon>Bacteria</taxon>
        <taxon>Bacillati</taxon>
        <taxon>Actinomycetota</taxon>
        <taxon>Actinomycetes</taxon>
        <taxon>Micrococcales</taxon>
        <taxon>Micrococcaceae</taxon>
        <taxon>Nesterenkonia</taxon>
    </lineage>
</organism>
<feature type="domain" description="VOC" evidence="3">
    <location>
        <begin position="5"/>
        <end position="150"/>
    </location>
</feature>
<reference evidence="4" key="1">
    <citation type="journal article" date="2014" name="Int. J. Syst. Evol. Microbiol.">
        <title>Complete genome sequence of Corynebacterium casei LMG S-19264T (=DSM 44701T), isolated from a smear-ripened cheese.</title>
        <authorList>
            <consortium name="US DOE Joint Genome Institute (JGI-PGF)"/>
            <person name="Walter F."/>
            <person name="Albersmeier A."/>
            <person name="Kalinowski J."/>
            <person name="Ruckert C."/>
        </authorList>
    </citation>
    <scope>NUCLEOTIDE SEQUENCE</scope>
    <source>
        <strain evidence="4">CGMCC 1.15388</strain>
    </source>
</reference>
<dbReference type="Pfam" id="PF00903">
    <property type="entry name" value="Glyoxalase"/>
    <property type="match status" value="1"/>
</dbReference>
<dbReference type="SUPFAM" id="SSF54593">
    <property type="entry name" value="Glyoxalase/Bleomycin resistance protein/Dihydroxybiphenyl dioxygenase"/>
    <property type="match status" value="1"/>
</dbReference>
<dbReference type="Proteomes" id="UP000633136">
    <property type="component" value="Unassembled WGS sequence"/>
</dbReference>
<dbReference type="RefSeq" id="WP_188685690.1">
    <property type="nucleotide sequence ID" value="NZ_BMIS01000011.1"/>
</dbReference>
<protein>
    <submittedName>
        <fullName evidence="4">Glyoxalase</fullName>
    </submittedName>
</protein>
<dbReference type="InterPro" id="IPR037523">
    <property type="entry name" value="VOC_core"/>
</dbReference>
<evidence type="ECO:0000313" key="5">
    <source>
        <dbReference type="Proteomes" id="UP000633136"/>
    </source>
</evidence>
<dbReference type="GO" id="GO:0046872">
    <property type="term" value="F:metal ion binding"/>
    <property type="evidence" value="ECO:0007669"/>
    <property type="project" value="UniProtKB-KW"/>
</dbReference>
<dbReference type="CDD" id="cd16361">
    <property type="entry name" value="VOC_ShValD_like"/>
    <property type="match status" value="1"/>
</dbReference>
<name>A0A917EQU5_9MICC</name>
<evidence type="ECO:0000313" key="4">
    <source>
        <dbReference type="EMBL" id="GGE74482.1"/>
    </source>
</evidence>
<dbReference type="AlphaFoldDB" id="A0A917EQU5"/>
<evidence type="ECO:0000256" key="1">
    <source>
        <dbReference type="ARBA" id="ARBA00022723"/>
    </source>
</evidence>
<keyword evidence="5" id="KW-1185">Reference proteome</keyword>
<evidence type="ECO:0000259" key="3">
    <source>
        <dbReference type="PROSITE" id="PS51819"/>
    </source>
</evidence>
<proteinExistence type="predicted"/>
<accession>A0A917EQU5</accession>
<dbReference type="InterPro" id="IPR051785">
    <property type="entry name" value="MMCE/EMCE_epimerase"/>
</dbReference>
<dbReference type="GO" id="GO:0004493">
    <property type="term" value="F:methylmalonyl-CoA epimerase activity"/>
    <property type="evidence" value="ECO:0007669"/>
    <property type="project" value="TreeGrafter"/>
</dbReference>
<reference evidence="4" key="2">
    <citation type="submission" date="2020-09" db="EMBL/GenBank/DDBJ databases">
        <authorList>
            <person name="Sun Q."/>
            <person name="Zhou Y."/>
        </authorList>
    </citation>
    <scope>NUCLEOTIDE SEQUENCE</scope>
    <source>
        <strain evidence="4">CGMCC 1.15388</strain>
    </source>
</reference>
<feature type="compositionally biased region" description="Basic and acidic residues" evidence="2">
    <location>
        <begin position="160"/>
        <end position="178"/>
    </location>
</feature>
<dbReference type="InterPro" id="IPR004360">
    <property type="entry name" value="Glyas_Fos-R_dOase_dom"/>
</dbReference>
<dbReference type="EMBL" id="BMIS01000011">
    <property type="protein sequence ID" value="GGE74482.1"/>
    <property type="molecule type" value="Genomic_DNA"/>
</dbReference>
<feature type="region of interest" description="Disordered" evidence="2">
    <location>
        <begin position="158"/>
        <end position="178"/>
    </location>
</feature>
<dbReference type="PANTHER" id="PTHR43048">
    <property type="entry name" value="METHYLMALONYL-COA EPIMERASE"/>
    <property type="match status" value="1"/>
</dbReference>
<keyword evidence="1" id="KW-0479">Metal-binding</keyword>
<dbReference type="PROSITE" id="PS51819">
    <property type="entry name" value="VOC"/>
    <property type="match status" value="1"/>
</dbReference>
<gene>
    <name evidence="4" type="ORF">GCM10011401_22140</name>
</gene>
<dbReference type="InterPro" id="IPR029068">
    <property type="entry name" value="Glyas_Bleomycin-R_OHBP_Dase"/>
</dbReference>
<dbReference type="Gene3D" id="3.10.180.10">
    <property type="entry name" value="2,3-Dihydroxybiphenyl 1,2-Dioxygenase, domain 1"/>
    <property type="match status" value="1"/>
</dbReference>